<dbReference type="HOGENOM" id="CLU_1850506_0_0_1"/>
<dbReference type="Gene3D" id="1.25.40.20">
    <property type="entry name" value="Ankyrin repeat-containing domain"/>
    <property type="match status" value="1"/>
</dbReference>
<dbReference type="STRING" id="35128.B8C3N7"/>
<proteinExistence type="predicted"/>
<reference evidence="4 5" key="1">
    <citation type="journal article" date="2004" name="Science">
        <title>The genome of the diatom Thalassiosira pseudonana: ecology, evolution, and metabolism.</title>
        <authorList>
            <person name="Armbrust E.V."/>
            <person name="Berges J.A."/>
            <person name="Bowler C."/>
            <person name="Green B.R."/>
            <person name="Martinez D."/>
            <person name="Putnam N.H."/>
            <person name="Zhou S."/>
            <person name="Allen A.E."/>
            <person name="Apt K.E."/>
            <person name="Bechner M."/>
            <person name="Brzezinski M.A."/>
            <person name="Chaal B.K."/>
            <person name="Chiovitti A."/>
            <person name="Davis A.K."/>
            <person name="Demarest M.S."/>
            <person name="Detter J.C."/>
            <person name="Glavina T."/>
            <person name="Goodstein D."/>
            <person name="Hadi M.Z."/>
            <person name="Hellsten U."/>
            <person name="Hildebrand M."/>
            <person name="Jenkins B.D."/>
            <person name="Jurka J."/>
            <person name="Kapitonov V.V."/>
            <person name="Kroger N."/>
            <person name="Lau W.W."/>
            <person name="Lane T.W."/>
            <person name="Larimer F.W."/>
            <person name="Lippmeier J.C."/>
            <person name="Lucas S."/>
            <person name="Medina M."/>
            <person name="Montsant A."/>
            <person name="Obornik M."/>
            <person name="Parker M.S."/>
            <person name="Palenik B."/>
            <person name="Pazour G.J."/>
            <person name="Richardson P.M."/>
            <person name="Rynearson T.A."/>
            <person name="Saito M.A."/>
            <person name="Schwartz D.C."/>
            <person name="Thamatrakoln K."/>
            <person name="Valentin K."/>
            <person name="Vardi A."/>
            <person name="Wilkerson F.P."/>
            <person name="Rokhsar D.S."/>
        </authorList>
    </citation>
    <scope>NUCLEOTIDE SEQUENCE [LARGE SCALE GENOMIC DNA]</scope>
    <source>
        <strain evidence="4 5">CCMP1335</strain>
    </source>
</reference>
<gene>
    <name evidence="4" type="ORF">THAPSDRAFT_262620</name>
</gene>
<dbReference type="RefSeq" id="XP_002290400.1">
    <property type="nucleotide sequence ID" value="XM_002290364.1"/>
</dbReference>
<dbReference type="InterPro" id="IPR002110">
    <property type="entry name" value="Ankyrin_rpt"/>
</dbReference>
<name>B8C3N7_THAPS</name>
<dbReference type="Pfam" id="PF12796">
    <property type="entry name" value="Ank_2"/>
    <property type="match status" value="1"/>
</dbReference>
<keyword evidence="1" id="KW-0677">Repeat</keyword>
<feature type="non-terminal residue" evidence="4">
    <location>
        <position position="1"/>
    </location>
</feature>
<dbReference type="eggNOG" id="ENOG502S48R">
    <property type="taxonomic scope" value="Eukaryota"/>
</dbReference>
<dbReference type="InParanoid" id="B8C3N7"/>
<accession>B8C3N7</accession>
<evidence type="ECO:0000313" key="5">
    <source>
        <dbReference type="Proteomes" id="UP000001449"/>
    </source>
</evidence>
<dbReference type="EMBL" id="CM000642">
    <property type="protein sequence ID" value="EED92152.1"/>
    <property type="molecule type" value="Genomic_DNA"/>
</dbReference>
<dbReference type="Proteomes" id="UP000001449">
    <property type="component" value="Chromosome 5"/>
</dbReference>
<keyword evidence="5" id="KW-1185">Reference proteome</keyword>
<sequence length="139" mass="16096">VVSAIRAGDISNLRNLYSQGQTFSCCNRFGESLLHVACRRSNADVVSFLLHEAHVSPRIKDDFGRTPLHDACWRGNPEFEIVELLLGVEPRLAFVADVRGHRPFQYARREHWGAWREYLDRQRDLILPPRKQGEMKPEE</sequence>
<dbReference type="AlphaFoldDB" id="B8C3N7"/>
<dbReference type="SUPFAM" id="SSF48403">
    <property type="entry name" value="Ankyrin repeat"/>
    <property type="match status" value="1"/>
</dbReference>
<evidence type="ECO:0000256" key="2">
    <source>
        <dbReference type="ARBA" id="ARBA00023043"/>
    </source>
</evidence>
<dbReference type="PaxDb" id="35128-Thaps262620"/>
<feature type="repeat" description="ANK" evidence="3">
    <location>
        <begin position="63"/>
        <end position="86"/>
    </location>
</feature>
<dbReference type="OMA" id="QYARREH"/>
<evidence type="ECO:0000256" key="3">
    <source>
        <dbReference type="PROSITE-ProRule" id="PRU00023"/>
    </source>
</evidence>
<dbReference type="PANTHER" id="PTHR24198:SF165">
    <property type="entry name" value="ANKYRIN REPEAT-CONTAINING PROTEIN-RELATED"/>
    <property type="match status" value="1"/>
</dbReference>
<dbReference type="PROSITE" id="PS50297">
    <property type="entry name" value="ANK_REP_REGION"/>
    <property type="match status" value="1"/>
</dbReference>
<keyword evidence="2 3" id="KW-0040">ANK repeat</keyword>
<dbReference type="SMART" id="SM00248">
    <property type="entry name" value="ANK"/>
    <property type="match status" value="2"/>
</dbReference>
<reference evidence="4 5" key="2">
    <citation type="journal article" date="2008" name="Nature">
        <title>The Phaeodactylum genome reveals the evolutionary history of diatom genomes.</title>
        <authorList>
            <person name="Bowler C."/>
            <person name="Allen A.E."/>
            <person name="Badger J.H."/>
            <person name="Grimwood J."/>
            <person name="Jabbari K."/>
            <person name="Kuo A."/>
            <person name="Maheswari U."/>
            <person name="Martens C."/>
            <person name="Maumus F."/>
            <person name="Otillar R.P."/>
            <person name="Rayko E."/>
            <person name="Salamov A."/>
            <person name="Vandepoele K."/>
            <person name="Beszteri B."/>
            <person name="Gruber A."/>
            <person name="Heijde M."/>
            <person name="Katinka M."/>
            <person name="Mock T."/>
            <person name="Valentin K."/>
            <person name="Verret F."/>
            <person name="Berges J.A."/>
            <person name="Brownlee C."/>
            <person name="Cadoret J.P."/>
            <person name="Chiovitti A."/>
            <person name="Choi C.J."/>
            <person name="Coesel S."/>
            <person name="De Martino A."/>
            <person name="Detter J.C."/>
            <person name="Durkin C."/>
            <person name="Falciatore A."/>
            <person name="Fournet J."/>
            <person name="Haruta M."/>
            <person name="Huysman M.J."/>
            <person name="Jenkins B.D."/>
            <person name="Jiroutova K."/>
            <person name="Jorgensen R.E."/>
            <person name="Joubert Y."/>
            <person name="Kaplan A."/>
            <person name="Kroger N."/>
            <person name="Kroth P.G."/>
            <person name="La Roche J."/>
            <person name="Lindquist E."/>
            <person name="Lommer M."/>
            <person name="Martin-Jezequel V."/>
            <person name="Lopez P.J."/>
            <person name="Lucas S."/>
            <person name="Mangogna M."/>
            <person name="McGinnis K."/>
            <person name="Medlin L.K."/>
            <person name="Montsant A."/>
            <person name="Oudot-Le Secq M.P."/>
            <person name="Napoli C."/>
            <person name="Obornik M."/>
            <person name="Parker M.S."/>
            <person name="Petit J.L."/>
            <person name="Porcel B.M."/>
            <person name="Poulsen N."/>
            <person name="Robison M."/>
            <person name="Rychlewski L."/>
            <person name="Rynearson T.A."/>
            <person name="Schmutz J."/>
            <person name="Shapiro H."/>
            <person name="Siaut M."/>
            <person name="Stanley M."/>
            <person name="Sussman M.R."/>
            <person name="Taylor A.R."/>
            <person name="Vardi A."/>
            <person name="von Dassow P."/>
            <person name="Vyverman W."/>
            <person name="Willis A."/>
            <person name="Wyrwicz L.S."/>
            <person name="Rokhsar D.S."/>
            <person name="Weissenbach J."/>
            <person name="Armbrust E.V."/>
            <person name="Green B.R."/>
            <person name="Van de Peer Y."/>
            <person name="Grigoriev I.V."/>
        </authorList>
    </citation>
    <scope>NUCLEOTIDE SEQUENCE [LARGE SCALE GENOMIC DNA]</scope>
    <source>
        <strain evidence="4 5">CCMP1335</strain>
    </source>
</reference>
<organism evidence="4 5">
    <name type="scientific">Thalassiosira pseudonana</name>
    <name type="common">Marine diatom</name>
    <name type="synonym">Cyclotella nana</name>
    <dbReference type="NCBI Taxonomy" id="35128"/>
    <lineage>
        <taxon>Eukaryota</taxon>
        <taxon>Sar</taxon>
        <taxon>Stramenopiles</taxon>
        <taxon>Ochrophyta</taxon>
        <taxon>Bacillariophyta</taxon>
        <taxon>Coscinodiscophyceae</taxon>
        <taxon>Thalassiosirophycidae</taxon>
        <taxon>Thalassiosirales</taxon>
        <taxon>Thalassiosiraceae</taxon>
        <taxon>Thalassiosira</taxon>
    </lineage>
</organism>
<dbReference type="GeneID" id="7444870"/>
<evidence type="ECO:0000256" key="1">
    <source>
        <dbReference type="ARBA" id="ARBA00022737"/>
    </source>
</evidence>
<dbReference type="PANTHER" id="PTHR24198">
    <property type="entry name" value="ANKYRIN REPEAT AND PROTEIN KINASE DOMAIN-CONTAINING PROTEIN"/>
    <property type="match status" value="1"/>
</dbReference>
<dbReference type="PROSITE" id="PS50088">
    <property type="entry name" value="ANK_REPEAT"/>
    <property type="match status" value="1"/>
</dbReference>
<dbReference type="KEGG" id="tps:THAPSDRAFT_262620"/>
<evidence type="ECO:0000313" key="4">
    <source>
        <dbReference type="EMBL" id="EED92152.1"/>
    </source>
</evidence>
<dbReference type="InterPro" id="IPR036770">
    <property type="entry name" value="Ankyrin_rpt-contain_sf"/>
</dbReference>
<protein>
    <submittedName>
        <fullName evidence="4">Ankyrin domain-containing protein</fullName>
    </submittedName>
</protein>